<comment type="caution">
    <text evidence="5">The sequence shown here is derived from an EMBL/GenBank/DDBJ whole genome shotgun (WGS) entry which is preliminary data.</text>
</comment>
<feature type="compositionally biased region" description="Low complexity" evidence="4">
    <location>
        <begin position="49"/>
        <end position="63"/>
    </location>
</feature>
<evidence type="ECO:0000256" key="2">
    <source>
        <dbReference type="ARBA" id="ARBA00023274"/>
    </source>
</evidence>
<keyword evidence="1" id="KW-0689">Ribosomal protein</keyword>
<evidence type="ECO:0000256" key="4">
    <source>
        <dbReference type="SAM" id="MobiDB-lite"/>
    </source>
</evidence>
<dbReference type="InterPro" id="IPR036870">
    <property type="entry name" value="Ribosomal_bS18_sf"/>
</dbReference>
<dbReference type="GO" id="GO:1990904">
    <property type="term" value="C:ribonucleoprotein complex"/>
    <property type="evidence" value="ECO:0007669"/>
    <property type="project" value="UniProtKB-KW"/>
</dbReference>
<dbReference type="SUPFAM" id="SSF46911">
    <property type="entry name" value="Ribosomal protein S18"/>
    <property type="match status" value="1"/>
</dbReference>
<dbReference type="InterPro" id="IPR001648">
    <property type="entry name" value="Ribosomal_bS18"/>
</dbReference>
<keyword evidence="6" id="KW-1185">Reference proteome</keyword>
<dbReference type="OrthoDB" id="21463at2759"/>
<dbReference type="Proteomes" id="UP000279236">
    <property type="component" value="Unassembled WGS sequence"/>
</dbReference>
<evidence type="ECO:0000313" key="6">
    <source>
        <dbReference type="Proteomes" id="UP000279236"/>
    </source>
</evidence>
<evidence type="ECO:0000256" key="3">
    <source>
        <dbReference type="ARBA" id="ARBA00035264"/>
    </source>
</evidence>
<keyword evidence="2" id="KW-0687">Ribonucleoprotein</keyword>
<dbReference type="EMBL" id="RSCE01000004">
    <property type="protein sequence ID" value="RSH83400.1"/>
    <property type="molecule type" value="Genomic_DNA"/>
</dbReference>
<dbReference type="STRING" id="105984.A0A427XX35"/>
<sequence>MVAPATRTLVRGMHTTARALNEPITSNFLARLGARSAEDGSGSRFPRLGSSSTASSSSANGGARPAANINDTARGMISDATYGGGGFDGRKRFVASEVVAPHAYSRKELYVSEELRRPGPRPPLLGPPKAVAKRIDPFCLTRTSPLDHTMNPNIVHHYMNAIGKIQGRAETGLTWKNQRLVGKMVRRARAMGVVSKWAKVSRGQALGAFYPRA</sequence>
<proteinExistence type="predicted"/>
<dbReference type="AlphaFoldDB" id="A0A427XX35"/>
<dbReference type="Gene3D" id="4.10.640.10">
    <property type="entry name" value="Ribosomal protein S18"/>
    <property type="match status" value="1"/>
</dbReference>
<dbReference type="RefSeq" id="XP_028477352.1">
    <property type="nucleotide sequence ID" value="XM_028622460.1"/>
</dbReference>
<accession>A0A427XX35</accession>
<evidence type="ECO:0000313" key="5">
    <source>
        <dbReference type="EMBL" id="RSH83400.1"/>
    </source>
</evidence>
<dbReference type="Pfam" id="PF01084">
    <property type="entry name" value="Ribosomal_S18"/>
    <property type="match status" value="1"/>
</dbReference>
<evidence type="ECO:0000256" key="1">
    <source>
        <dbReference type="ARBA" id="ARBA00022980"/>
    </source>
</evidence>
<dbReference type="GO" id="GO:0003735">
    <property type="term" value="F:structural constituent of ribosome"/>
    <property type="evidence" value="ECO:0007669"/>
    <property type="project" value="InterPro"/>
</dbReference>
<protein>
    <recommendedName>
        <fullName evidence="3">Small ribosomal subunit protein bS18m</fullName>
    </recommendedName>
</protein>
<dbReference type="GO" id="GO:0006412">
    <property type="term" value="P:translation"/>
    <property type="evidence" value="ECO:0007669"/>
    <property type="project" value="InterPro"/>
</dbReference>
<name>A0A427XX35_9TREE</name>
<dbReference type="GO" id="GO:0005840">
    <property type="term" value="C:ribosome"/>
    <property type="evidence" value="ECO:0007669"/>
    <property type="project" value="UniProtKB-KW"/>
</dbReference>
<organism evidence="5 6">
    <name type="scientific">Apiotrichum porosum</name>
    <dbReference type="NCBI Taxonomy" id="105984"/>
    <lineage>
        <taxon>Eukaryota</taxon>
        <taxon>Fungi</taxon>
        <taxon>Dikarya</taxon>
        <taxon>Basidiomycota</taxon>
        <taxon>Agaricomycotina</taxon>
        <taxon>Tremellomycetes</taxon>
        <taxon>Trichosporonales</taxon>
        <taxon>Trichosporonaceae</taxon>
        <taxon>Apiotrichum</taxon>
    </lineage>
</organism>
<dbReference type="GeneID" id="39591627"/>
<reference evidence="5 6" key="1">
    <citation type="submission" date="2018-11" db="EMBL/GenBank/DDBJ databases">
        <title>Genome sequence of Apiotrichum porosum DSM 27194.</title>
        <authorList>
            <person name="Aliyu H."/>
            <person name="Gorte O."/>
            <person name="Ochsenreither K."/>
        </authorList>
    </citation>
    <scope>NUCLEOTIDE SEQUENCE [LARGE SCALE GENOMIC DNA]</scope>
    <source>
        <strain evidence="5 6">DSM 27194</strain>
    </source>
</reference>
<feature type="region of interest" description="Disordered" evidence="4">
    <location>
        <begin position="37"/>
        <end position="70"/>
    </location>
</feature>
<gene>
    <name evidence="5" type="ORF">EHS24_007084</name>
</gene>